<proteinExistence type="predicted"/>
<dbReference type="Gene3D" id="3.40.720.10">
    <property type="entry name" value="Alkaline Phosphatase, subunit A"/>
    <property type="match status" value="1"/>
</dbReference>
<dbReference type="Pfam" id="PF07394">
    <property type="entry name" value="DUF1501"/>
    <property type="match status" value="1"/>
</dbReference>
<gene>
    <name evidence="1" type="ORF">ACFPFU_02290</name>
</gene>
<sequence length="489" mass="53988">MGNLVEEMLLRRAAYNSRRHFLKKCTSGLGAIALASLMGCEKWVPGETKRRALNPDILGPHFSPKAKSVIFLHMAGGPSHLELFDFKPELQKLDGKDTPKSLMEGKEFAFLKGTPKLLGPQAQFAQHGQSGAHVSDYMPRFAKMVDEVSFLKAMHTDEFNHAPAQLLMHTGSARLGKPSMGSWTVYGLGSENQNLPGYVVLTSGGGAISAGKSAWGSGFLPTIHQGVQCRSKGDPVLFLSNPDNIDSHLRKKSIEAINEINRLEYEEAGDPEILSRISQYELAFRMQAAVPGIMNINDEPEHIHQLYGTAPGEASFANNCLLARRLVEKGVRFVQLFDNRWDTHGVGEGNGVGEGMRRSCQAIDRPISALLMDLKQRGLLDETLVVWGGEFGRTPMMEARTGVGFDGRDHHLEAFTIWMAGAGIKKGHIHGATDEIGYYGIEGRTHVHDLQATILHQLGFDHERLTYEFQGRNFRLTDVHGRVINEVLS</sequence>
<dbReference type="Proteomes" id="UP001595818">
    <property type="component" value="Unassembled WGS sequence"/>
</dbReference>
<reference evidence="2" key="1">
    <citation type="journal article" date="2019" name="Int. J. Syst. Evol. Microbiol.">
        <title>The Global Catalogue of Microorganisms (GCM) 10K type strain sequencing project: providing services to taxonomists for standard genome sequencing and annotation.</title>
        <authorList>
            <consortium name="The Broad Institute Genomics Platform"/>
            <consortium name="The Broad Institute Genome Sequencing Center for Infectious Disease"/>
            <person name="Wu L."/>
            <person name="Ma J."/>
        </authorList>
    </citation>
    <scope>NUCLEOTIDE SEQUENCE [LARGE SCALE GENOMIC DNA]</scope>
    <source>
        <strain evidence="2">CGMCC 4.7466</strain>
    </source>
</reference>
<evidence type="ECO:0000313" key="1">
    <source>
        <dbReference type="EMBL" id="MFC4870499.1"/>
    </source>
</evidence>
<dbReference type="EMBL" id="JBHSJJ010000001">
    <property type="protein sequence ID" value="MFC4870499.1"/>
    <property type="molecule type" value="Genomic_DNA"/>
</dbReference>
<dbReference type="PANTHER" id="PTHR43737">
    <property type="entry name" value="BLL7424 PROTEIN"/>
    <property type="match status" value="1"/>
</dbReference>
<dbReference type="PANTHER" id="PTHR43737:SF1">
    <property type="entry name" value="DUF1501 DOMAIN-CONTAINING PROTEIN"/>
    <property type="match status" value="1"/>
</dbReference>
<protein>
    <submittedName>
        <fullName evidence="1">DUF1501 domain-containing protein</fullName>
    </submittedName>
</protein>
<keyword evidence="2" id="KW-1185">Reference proteome</keyword>
<evidence type="ECO:0000313" key="2">
    <source>
        <dbReference type="Proteomes" id="UP001595818"/>
    </source>
</evidence>
<dbReference type="InterPro" id="IPR017850">
    <property type="entry name" value="Alkaline_phosphatase_core_sf"/>
</dbReference>
<dbReference type="SUPFAM" id="SSF53649">
    <property type="entry name" value="Alkaline phosphatase-like"/>
    <property type="match status" value="1"/>
</dbReference>
<comment type="caution">
    <text evidence="1">The sequence shown here is derived from an EMBL/GenBank/DDBJ whole genome shotgun (WGS) entry which is preliminary data.</text>
</comment>
<accession>A0ABV9SVZ6</accession>
<name>A0ABV9SVZ6_9BACT</name>
<organism evidence="1 2">
    <name type="scientific">Negadavirga shengliensis</name>
    <dbReference type="NCBI Taxonomy" id="1389218"/>
    <lineage>
        <taxon>Bacteria</taxon>
        <taxon>Pseudomonadati</taxon>
        <taxon>Bacteroidota</taxon>
        <taxon>Cytophagia</taxon>
        <taxon>Cytophagales</taxon>
        <taxon>Cyclobacteriaceae</taxon>
        <taxon>Negadavirga</taxon>
    </lineage>
</organism>
<dbReference type="RefSeq" id="WP_377061092.1">
    <property type="nucleotide sequence ID" value="NZ_JBHSJJ010000001.1"/>
</dbReference>
<dbReference type="InterPro" id="IPR010869">
    <property type="entry name" value="DUF1501"/>
</dbReference>